<dbReference type="AlphaFoldDB" id="A0A918J1T3"/>
<evidence type="ECO:0000313" key="1">
    <source>
        <dbReference type="EMBL" id="GGW42562.1"/>
    </source>
</evidence>
<organism evidence="1 2">
    <name type="scientific">Arenibacter certesii</name>
    <dbReference type="NCBI Taxonomy" id="228955"/>
    <lineage>
        <taxon>Bacteria</taxon>
        <taxon>Pseudomonadati</taxon>
        <taxon>Bacteroidota</taxon>
        <taxon>Flavobacteriia</taxon>
        <taxon>Flavobacteriales</taxon>
        <taxon>Flavobacteriaceae</taxon>
        <taxon>Arenibacter</taxon>
    </lineage>
</organism>
<name>A0A918J1T3_9FLAO</name>
<reference evidence="1" key="1">
    <citation type="journal article" date="2014" name="Int. J. Syst. Evol. Microbiol.">
        <title>Complete genome sequence of Corynebacterium casei LMG S-19264T (=DSM 44701T), isolated from a smear-ripened cheese.</title>
        <authorList>
            <consortium name="US DOE Joint Genome Institute (JGI-PGF)"/>
            <person name="Walter F."/>
            <person name="Albersmeier A."/>
            <person name="Kalinowski J."/>
            <person name="Ruckert C."/>
        </authorList>
    </citation>
    <scope>NUCLEOTIDE SEQUENCE</scope>
    <source>
        <strain evidence="1">KCTC 12113</strain>
    </source>
</reference>
<dbReference type="Proteomes" id="UP000634668">
    <property type="component" value="Unassembled WGS sequence"/>
</dbReference>
<sequence length="122" mass="13950">MFGVAMKINQIISVLLLTLFLTKFLVVDAKILSVVMQDDQIVYVNPFCKNNRDNSLASTKLISDTSPTETILMTVPCSTVFQLKSQQWEPIAQDLLHFTFNFELPFVDGLYYDRNYPPPRIA</sequence>
<accession>A0A918J1T3</accession>
<comment type="caution">
    <text evidence="1">The sequence shown here is derived from an EMBL/GenBank/DDBJ whole genome shotgun (WGS) entry which is preliminary data.</text>
</comment>
<keyword evidence="2" id="KW-1185">Reference proteome</keyword>
<evidence type="ECO:0000313" key="2">
    <source>
        <dbReference type="Proteomes" id="UP000634668"/>
    </source>
</evidence>
<gene>
    <name evidence="1" type="ORF">GCM10007383_28930</name>
</gene>
<protein>
    <submittedName>
        <fullName evidence="1">Uncharacterized protein</fullName>
    </submittedName>
</protein>
<dbReference type="EMBL" id="BMWP01000022">
    <property type="protein sequence ID" value="GGW42562.1"/>
    <property type="molecule type" value="Genomic_DNA"/>
</dbReference>
<proteinExistence type="predicted"/>
<reference evidence="1" key="2">
    <citation type="submission" date="2020-09" db="EMBL/GenBank/DDBJ databases">
        <authorList>
            <person name="Sun Q."/>
            <person name="Kim S."/>
        </authorList>
    </citation>
    <scope>NUCLEOTIDE SEQUENCE</scope>
    <source>
        <strain evidence="1">KCTC 12113</strain>
    </source>
</reference>